<accession>A0A1L3ZSH8</accession>
<evidence type="ECO:0000256" key="1">
    <source>
        <dbReference type="ARBA" id="ARBA00022975"/>
    </source>
</evidence>
<keyword evidence="1" id="KW-0665">Pyrimidine biosynthesis</keyword>
<dbReference type="GO" id="GO:0046872">
    <property type="term" value="F:metal ion binding"/>
    <property type="evidence" value="ECO:0007669"/>
    <property type="project" value="InterPro"/>
</dbReference>
<dbReference type="NCBIfam" id="TIGR00857">
    <property type="entry name" value="pyrC_multi"/>
    <property type="match status" value="1"/>
</dbReference>
<dbReference type="SUPFAM" id="SSF51556">
    <property type="entry name" value="Metallo-dependent hydrolases"/>
    <property type="match status" value="1"/>
</dbReference>
<sequence>MTTPVAIINARIIDPVNGRETRGGVLCANRKIVAIGQVQVPSGAKRIDAKGTIVAPGFVDVGVFSADPHACAAGGITRVALMPDQSPVLDDPALVARATAARKPDLWVHPLAAATRGLEGLELAEIGLMKAAGAVGVATGRRWIASSGVMSRLFAYANAFDLPIIVHAEDGGLADGAAATAGETATRLGIPSAPSVAEALAVARDLMLAEQAGAHVHFRQLSTRASFDLIRQARKRGVRVSCGVSPAHLLLSDIAIGAFRTYARLSPPLRSEDDRLATIEAVRDGTVDLICSGHDPRGTDDKRLPYADAAPGMAGAETLLALSLTLVRDEVISLPRLVAMLSSTPASLLGLPAGQLKVGGDADLVVFDPDAPWRVDDDKMQGQAGNTPFDGLPVQGKVTATIKGGEIVSR</sequence>
<evidence type="ECO:0000259" key="2">
    <source>
        <dbReference type="Pfam" id="PF01979"/>
    </source>
</evidence>
<dbReference type="InterPro" id="IPR011059">
    <property type="entry name" value="Metal-dep_hydrolase_composite"/>
</dbReference>
<dbReference type="EMBL" id="CP018221">
    <property type="protein sequence ID" value="API58577.1"/>
    <property type="molecule type" value="Genomic_DNA"/>
</dbReference>
<dbReference type="Gene3D" id="3.20.20.140">
    <property type="entry name" value="Metal-dependent hydrolases"/>
    <property type="match status" value="1"/>
</dbReference>
<dbReference type="Proteomes" id="UP000182063">
    <property type="component" value="Chromosome"/>
</dbReference>
<dbReference type="GO" id="GO:0006221">
    <property type="term" value="P:pyrimidine nucleotide biosynthetic process"/>
    <property type="evidence" value="ECO:0007669"/>
    <property type="project" value="UniProtKB-KW"/>
</dbReference>
<name>A0A1L3ZSH8_9SPHN</name>
<protein>
    <submittedName>
        <fullName evidence="3">Dihydroorotase</fullName>
    </submittedName>
</protein>
<dbReference type="OrthoDB" id="9775759at2"/>
<organism evidence="3 4">
    <name type="scientific">Tardibacter chloracetimidivorans</name>
    <dbReference type="NCBI Taxonomy" id="1921510"/>
    <lineage>
        <taxon>Bacteria</taxon>
        <taxon>Pseudomonadati</taxon>
        <taxon>Pseudomonadota</taxon>
        <taxon>Alphaproteobacteria</taxon>
        <taxon>Sphingomonadales</taxon>
        <taxon>Sphingomonadaceae</taxon>
        <taxon>Tardibacter</taxon>
    </lineage>
</organism>
<dbReference type="InterPro" id="IPR004722">
    <property type="entry name" value="DHOase"/>
</dbReference>
<dbReference type="AlphaFoldDB" id="A0A1L3ZSH8"/>
<dbReference type="Gene3D" id="2.30.40.10">
    <property type="entry name" value="Urease, subunit C, domain 1"/>
    <property type="match status" value="1"/>
</dbReference>
<evidence type="ECO:0000313" key="4">
    <source>
        <dbReference type="Proteomes" id="UP000182063"/>
    </source>
</evidence>
<proteinExistence type="predicted"/>
<gene>
    <name evidence="3" type="ORF">BSL82_03990</name>
</gene>
<dbReference type="GO" id="GO:0005737">
    <property type="term" value="C:cytoplasm"/>
    <property type="evidence" value="ECO:0007669"/>
    <property type="project" value="TreeGrafter"/>
</dbReference>
<evidence type="ECO:0000313" key="3">
    <source>
        <dbReference type="EMBL" id="API58577.1"/>
    </source>
</evidence>
<dbReference type="InterPro" id="IPR032466">
    <property type="entry name" value="Metal_Hydrolase"/>
</dbReference>
<dbReference type="RefSeq" id="WP_072596144.1">
    <property type="nucleotide sequence ID" value="NZ_CP018221.1"/>
</dbReference>
<dbReference type="GO" id="GO:0004151">
    <property type="term" value="F:dihydroorotase activity"/>
    <property type="evidence" value="ECO:0007669"/>
    <property type="project" value="InterPro"/>
</dbReference>
<dbReference type="Pfam" id="PF01979">
    <property type="entry name" value="Amidohydro_1"/>
    <property type="match status" value="1"/>
</dbReference>
<dbReference type="PANTHER" id="PTHR43668:SF2">
    <property type="entry name" value="ALLANTOINASE"/>
    <property type="match status" value="1"/>
</dbReference>
<dbReference type="GO" id="GO:0004038">
    <property type="term" value="F:allantoinase activity"/>
    <property type="evidence" value="ECO:0007669"/>
    <property type="project" value="TreeGrafter"/>
</dbReference>
<feature type="domain" description="Amidohydrolase-related" evidence="2">
    <location>
        <begin position="129"/>
        <end position="408"/>
    </location>
</feature>
<dbReference type="KEGG" id="sphj:BSL82_03990"/>
<dbReference type="InterPro" id="IPR006680">
    <property type="entry name" value="Amidohydro-rel"/>
</dbReference>
<dbReference type="CDD" id="cd01317">
    <property type="entry name" value="DHOase_IIa"/>
    <property type="match status" value="1"/>
</dbReference>
<reference evidence="4" key="1">
    <citation type="submission" date="2016-11" db="EMBL/GenBank/DDBJ databases">
        <title>Complete Genome Sequence of alachlor-degrading Sphingomonas sp. strain JJ-A5.</title>
        <authorList>
            <person name="Lee H."/>
            <person name="Ka J.-O."/>
        </authorList>
    </citation>
    <scope>NUCLEOTIDE SEQUENCE [LARGE SCALE GENOMIC DNA]</scope>
    <source>
        <strain evidence="4">JJ-A5</strain>
    </source>
</reference>
<dbReference type="SUPFAM" id="SSF51338">
    <property type="entry name" value="Composite domain of metallo-dependent hydrolases"/>
    <property type="match status" value="1"/>
</dbReference>
<dbReference type="PANTHER" id="PTHR43668">
    <property type="entry name" value="ALLANTOINASE"/>
    <property type="match status" value="1"/>
</dbReference>
<dbReference type="STRING" id="1921510.BSL82_03990"/>
<dbReference type="GO" id="GO:0006145">
    <property type="term" value="P:purine nucleobase catabolic process"/>
    <property type="evidence" value="ECO:0007669"/>
    <property type="project" value="TreeGrafter"/>
</dbReference>
<dbReference type="InterPro" id="IPR050138">
    <property type="entry name" value="DHOase/Allantoinase_Hydrolase"/>
</dbReference>
<keyword evidence="4" id="KW-1185">Reference proteome</keyword>